<dbReference type="PANTHER" id="PTHR21043:SF0">
    <property type="entry name" value="MITOCHONDRIAL ASSEMBLY OF RIBOSOMAL LARGE SUBUNIT PROTEIN 1"/>
    <property type="match status" value="1"/>
</dbReference>
<comment type="function">
    <text evidence="2">Functions as a ribosomal silencing factor. Interacts with ribosomal protein uL14 (rplN), blocking formation of intersubunit bridge B8. Prevents association of the 30S and 50S ribosomal subunits and the formation of functional ribosomes, thus repressing translation.</text>
</comment>
<keyword evidence="4" id="KW-1185">Reference proteome</keyword>
<dbReference type="GO" id="GO:0043023">
    <property type="term" value="F:ribosomal large subunit binding"/>
    <property type="evidence" value="ECO:0007669"/>
    <property type="project" value="TreeGrafter"/>
</dbReference>
<dbReference type="GO" id="GO:0017148">
    <property type="term" value="P:negative regulation of translation"/>
    <property type="evidence" value="ECO:0007669"/>
    <property type="project" value="UniProtKB-UniRule"/>
</dbReference>
<evidence type="ECO:0000313" key="3">
    <source>
        <dbReference type="EMBL" id="CDZ23614.1"/>
    </source>
</evidence>
<dbReference type="PATRIC" id="fig|29343.3.peg.499"/>
<dbReference type="AlphaFoldDB" id="A0A078KR62"/>
<comment type="similarity">
    <text evidence="1 2">Belongs to the Iojap/RsfS family.</text>
</comment>
<dbReference type="GO" id="GO:0042256">
    <property type="term" value="P:cytosolic ribosome assembly"/>
    <property type="evidence" value="ECO:0007669"/>
    <property type="project" value="UniProtKB-UniRule"/>
</dbReference>
<dbReference type="InterPro" id="IPR043519">
    <property type="entry name" value="NT_sf"/>
</dbReference>
<dbReference type="SUPFAM" id="SSF81301">
    <property type="entry name" value="Nucleotidyltransferase"/>
    <property type="match status" value="1"/>
</dbReference>
<keyword evidence="2" id="KW-0678">Repressor</keyword>
<dbReference type="Gene3D" id="3.30.460.10">
    <property type="entry name" value="Beta Polymerase, domain 2"/>
    <property type="match status" value="1"/>
</dbReference>
<evidence type="ECO:0000256" key="2">
    <source>
        <dbReference type="HAMAP-Rule" id="MF_01477"/>
    </source>
</evidence>
<dbReference type="STRING" id="29343.CCDG5_0476"/>
<dbReference type="InterPro" id="IPR004394">
    <property type="entry name" value="Iojap/RsfS/C7orf30"/>
</dbReference>
<evidence type="ECO:0000256" key="1">
    <source>
        <dbReference type="ARBA" id="ARBA00010574"/>
    </source>
</evidence>
<evidence type="ECO:0000313" key="4">
    <source>
        <dbReference type="Proteomes" id="UP000032431"/>
    </source>
</evidence>
<dbReference type="HOGENOM" id="CLU_092688_2_2_9"/>
<dbReference type="HAMAP" id="MF_01477">
    <property type="entry name" value="Iojap_RsfS"/>
    <property type="match status" value="1"/>
</dbReference>
<reference evidence="4" key="1">
    <citation type="submission" date="2014-07" db="EMBL/GenBank/DDBJ databases">
        <authorList>
            <person name="Wibberg D."/>
        </authorList>
    </citation>
    <scope>NUCLEOTIDE SEQUENCE [LARGE SCALE GENOMIC DNA]</scope>
    <source>
        <strain evidence="4">DG5</strain>
    </source>
</reference>
<dbReference type="Pfam" id="PF02410">
    <property type="entry name" value="RsfS"/>
    <property type="match status" value="1"/>
</dbReference>
<dbReference type="GO" id="GO:0005737">
    <property type="term" value="C:cytoplasm"/>
    <property type="evidence" value="ECO:0007669"/>
    <property type="project" value="UniProtKB-SubCell"/>
</dbReference>
<comment type="subunit">
    <text evidence="2">Interacts with ribosomal protein uL14 (rplN).</text>
</comment>
<dbReference type="NCBIfam" id="TIGR00090">
    <property type="entry name" value="rsfS_iojap_ybeB"/>
    <property type="match status" value="1"/>
</dbReference>
<organism evidence="3 4">
    <name type="scientific">[Clostridium] cellulosi</name>
    <dbReference type="NCBI Taxonomy" id="29343"/>
    <lineage>
        <taxon>Bacteria</taxon>
        <taxon>Bacillati</taxon>
        <taxon>Bacillota</taxon>
        <taxon>Clostridia</taxon>
        <taxon>Eubacteriales</taxon>
        <taxon>Oscillospiraceae</taxon>
        <taxon>Oscillospiraceae incertae sedis</taxon>
    </lineage>
</organism>
<dbReference type="PANTHER" id="PTHR21043">
    <property type="entry name" value="IOJAP SUPERFAMILY ORTHOLOG"/>
    <property type="match status" value="1"/>
</dbReference>
<accession>A0A078KR62</accession>
<keyword evidence="2" id="KW-0810">Translation regulation</keyword>
<dbReference type="KEGG" id="ccel:CCDG5_0476"/>
<dbReference type="GO" id="GO:0090071">
    <property type="term" value="P:negative regulation of ribosome biogenesis"/>
    <property type="evidence" value="ECO:0007669"/>
    <property type="project" value="UniProtKB-UniRule"/>
</dbReference>
<name>A0A078KR62_9FIRM</name>
<sequence length="132" mass="14575">MIFKEAVFLTGKEILKEAVKILNGRKAEDIKAIDIAGISILADYFLIASGSSTTQVRALAEELEFKLSEIGVEPLRVEGMQSSTWIILDYGSVVIHIFHRDTRSFYNLERLWADGREVELSKVADGGSAGAQ</sequence>
<gene>
    <name evidence="2" type="primary">rsfS</name>
    <name evidence="3" type="ORF">CCDG5_0476</name>
</gene>
<comment type="subcellular location">
    <subcellularLocation>
        <location evidence="2">Cytoplasm</location>
    </subcellularLocation>
</comment>
<dbReference type="EMBL" id="LM995447">
    <property type="protein sequence ID" value="CDZ23614.1"/>
    <property type="molecule type" value="Genomic_DNA"/>
</dbReference>
<keyword evidence="2" id="KW-0963">Cytoplasm</keyword>
<proteinExistence type="inferred from homology"/>
<protein>
    <recommendedName>
        <fullName evidence="2">Ribosomal silencing factor RsfS</fullName>
    </recommendedName>
</protein>
<dbReference type="Proteomes" id="UP000032431">
    <property type="component" value="Chromosome I"/>
</dbReference>